<organism evidence="3 4">
    <name type="scientific">Phytophthora infestans</name>
    <name type="common">Potato late blight agent</name>
    <name type="synonym">Botrytis infestans</name>
    <dbReference type="NCBI Taxonomy" id="4787"/>
    <lineage>
        <taxon>Eukaryota</taxon>
        <taxon>Sar</taxon>
        <taxon>Stramenopiles</taxon>
        <taxon>Oomycota</taxon>
        <taxon>Peronosporomycetes</taxon>
        <taxon>Peronosporales</taxon>
        <taxon>Peronosporaceae</taxon>
        <taxon>Phytophthora</taxon>
    </lineage>
</organism>
<feature type="transmembrane region" description="Helical" evidence="2">
    <location>
        <begin position="462"/>
        <end position="480"/>
    </location>
</feature>
<evidence type="ECO:0000256" key="1">
    <source>
        <dbReference type="SAM" id="MobiDB-lite"/>
    </source>
</evidence>
<evidence type="ECO:0000313" key="3">
    <source>
        <dbReference type="EMBL" id="KAF4032288.1"/>
    </source>
</evidence>
<evidence type="ECO:0000256" key="2">
    <source>
        <dbReference type="SAM" id="Phobius"/>
    </source>
</evidence>
<proteinExistence type="predicted"/>
<feature type="region of interest" description="Disordered" evidence="1">
    <location>
        <begin position="800"/>
        <end position="833"/>
    </location>
</feature>
<dbReference type="EMBL" id="WSZM01000502">
    <property type="protein sequence ID" value="KAF4032288.1"/>
    <property type="molecule type" value="Genomic_DNA"/>
</dbReference>
<reference evidence="3" key="1">
    <citation type="submission" date="2020-04" db="EMBL/GenBank/DDBJ databases">
        <title>Hybrid Assembly of Korean Phytophthora infestans isolates.</title>
        <authorList>
            <person name="Prokchorchik M."/>
            <person name="Lee Y."/>
            <person name="Seo J."/>
            <person name="Cho J.-H."/>
            <person name="Park Y.-E."/>
            <person name="Jang D.-C."/>
            <person name="Im J.-S."/>
            <person name="Choi J.-G."/>
            <person name="Park H.-J."/>
            <person name="Lee G.-B."/>
            <person name="Lee Y.-G."/>
            <person name="Hong S.-Y."/>
            <person name="Cho K."/>
            <person name="Sohn K.H."/>
        </authorList>
    </citation>
    <scope>NUCLEOTIDE SEQUENCE</scope>
    <source>
        <strain evidence="3">KR_1_A1</strain>
    </source>
</reference>
<feature type="transmembrane region" description="Helical" evidence="2">
    <location>
        <begin position="601"/>
        <end position="623"/>
    </location>
</feature>
<keyword evidence="2" id="KW-0812">Transmembrane</keyword>
<keyword evidence="4" id="KW-1185">Reference proteome</keyword>
<evidence type="ECO:0000313" key="4">
    <source>
        <dbReference type="Proteomes" id="UP000602510"/>
    </source>
</evidence>
<feature type="transmembrane region" description="Helical" evidence="2">
    <location>
        <begin position="513"/>
        <end position="541"/>
    </location>
</feature>
<gene>
    <name evidence="3" type="ORF">GN244_ATG15869</name>
</gene>
<keyword evidence="2" id="KW-1133">Transmembrane helix</keyword>
<name>A0A833SEH4_PHYIN</name>
<comment type="caution">
    <text evidence="3">The sequence shown here is derived from an EMBL/GenBank/DDBJ whole genome shotgun (WGS) entry which is preliminary data.</text>
</comment>
<feature type="transmembrane region" description="Helical" evidence="2">
    <location>
        <begin position="671"/>
        <end position="698"/>
    </location>
</feature>
<dbReference type="Proteomes" id="UP000602510">
    <property type="component" value="Unassembled WGS sequence"/>
</dbReference>
<accession>A0A833SEH4</accession>
<dbReference type="AlphaFoldDB" id="A0A833SEH4"/>
<keyword evidence="2" id="KW-0472">Membrane</keyword>
<protein>
    <recommendedName>
        <fullName evidence="5">Transmembrane protein</fullName>
    </recommendedName>
</protein>
<evidence type="ECO:0008006" key="5">
    <source>
        <dbReference type="Google" id="ProtNLM"/>
    </source>
</evidence>
<sequence>MDPPGFLRHHSLKRDLRTRWGPASFARKLDISISAGNLPLPGNVRKSVLSLPLGGFSTGLSITNFTWLPPQCTRGSYGDKEDKLVHILCTATQTNMEKKISTNRSKILNPREFEYIGLGHLERVEVVKSRTILVRSLISSTRPRIASCVPSGRDCLVIQQLEMNWKLRVLLDAAVLLLLLALDARDLWFKTRWLGPSDAFAFTTRNSVLLLDDLHPEDEKRPSESLTGWRVFHETCSGLRALTGSSKSGGSVHSHYLHVLAVNCSAPDGLTEEMSPQLSTMVLTSDIRVDAMAWAACKLLYVTRRPPLCQDAMVTTFLHKYRLGSPHVTSTMMAPPMSGAERELRALLDMVGKSVPLSNVVCVGGVEIDPQPDQQEPLRWIFGCASPDIPGTTVAFVGPFATGFAALQTDKARLTADEVDVLGLRFIFRQNAVRSYKYLPPSSHSQGRLEVSTTLNLSCSGFLYNVMILIDVVLLVMHAWTSVELLERLVLPPLLRTPTKQEMRDLVTGEGRATLFACSLVHSSLVAMLMTVSALLSWLLLLPHTAVWELSGDETSSSFAWVHTLLSGLRVWVLLLQLVHFLWGIVVFVDEGRAYMLATRTFVSSSELVAAVVVAGCLLRSRLLSILPTKHDMERQRVVDNAAFPGRSTISNAFEDRLHVLPSKAQTSVLWVIYTPLIELLLLSLCIAAFGLAARYLFHEYRRRRAKQAVAAADGGSVTGFSSAQAAMAGYKRLPLEEVLDVPIRAKQIVRSGGIGGLEKTIGDEQFLWPVQCLLHGVLLENDRFLSTRRGFDQVLPVQGHLDPTMDQQHKQTPVEETNGSPKRRRYTTSVFD</sequence>
<feature type="transmembrane region" description="Helical" evidence="2">
    <location>
        <begin position="561"/>
        <end position="589"/>
    </location>
</feature>